<feature type="transmembrane region" description="Helical" evidence="1">
    <location>
        <begin position="122"/>
        <end position="141"/>
    </location>
</feature>
<evidence type="ECO:0000313" key="3">
    <source>
        <dbReference type="Proteomes" id="UP001321481"/>
    </source>
</evidence>
<feature type="transmembrane region" description="Helical" evidence="1">
    <location>
        <begin position="34"/>
        <end position="55"/>
    </location>
</feature>
<dbReference type="Proteomes" id="UP001321481">
    <property type="component" value="Unassembled WGS sequence"/>
</dbReference>
<proteinExistence type="predicted"/>
<gene>
    <name evidence="2" type="ORF">QNI14_13335</name>
</gene>
<keyword evidence="3" id="KW-1185">Reference proteome</keyword>
<feature type="transmembrane region" description="Helical" evidence="1">
    <location>
        <begin position="61"/>
        <end position="80"/>
    </location>
</feature>
<protein>
    <submittedName>
        <fullName evidence="2">Uncharacterized protein</fullName>
    </submittedName>
</protein>
<organism evidence="2 3">
    <name type="scientific">Microbacterium dauci</name>
    <dbReference type="NCBI Taxonomy" id="3048008"/>
    <lineage>
        <taxon>Bacteria</taxon>
        <taxon>Bacillati</taxon>
        <taxon>Actinomycetota</taxon>
        <taxon>Actinomycetes</taxon>
        <taxon>Micrococcales</taxon>
        <taxon>Microbacteriaceae</taxon>
        <taxon>Microbacterium</taxon>
    </lineage>
</organism>
<feature type="transmembrane region" description="Helical" evidence="1">
    <location>
        <begin position="87"/>
        <end position="110"/>
    </location>
</feature>
<comment type="caution">
    <text evidence="2">The sequence shown here is derived from an EMBL/GenBank/DDBJ whole genome shotgun (WGS) entry which is preliminary data.</text>
</comment>
<dbReference type="EMBL" id="JASJND010000007">
    <property type="protein sequence ID" value="MDJ1115430.1"/>
    <property type="molecule type" value="Genomic_DNA"/>
</dbReference>
<sequence>MSVGAVSVSPRTAAEPMAFTGAEFRRGATEAWGWYLLSVVVCSVMYGLIAIPIALLWATPVSLAATLVWAPIAYALGLALRRTRAIAVHLAAFTLLGGVAGVVTMLLFLAATGDIDMANGWLWLYGPFALTPTLAVPFAWWRTARRALRSDRGEVPIKRDPDAAAEDASVIRLTERTDEFDAR</sequence>
<name>A0ABT6ZH09_9MICO</name>
<evidence type="ECO:0000313" key="2">
    <source>
        <dbReference type="EMBL" id="MDJ1115430.1"/>
    </source>
</evidence>
<reference evidence="2 3" key="1">
    <citation type="submission" date="2023-05" db="EMBL/GenBank/DDBJ databases">
        <title>Microbacterium dauci sp.nov., Isolated from Carrot Rhizosphere Soil.</title>
        <authorList>
            <person name="Xiao Z."/>
            <person name="Zheng J."/>
        </authorList>
    </citation>
    <scope>NUCLEOTIDE SEQUENCE [LARGE SCALE GENOMIC DNA]</scope>
    <source>
        <strain evidence="2 3">LX3-4</strain>
    </source>
</reference>
<evidence type="ECO:0000256" key="1">
    <source>
        <dbReference type="SAM" id="Phobius"/>
    </source>
</evidence>
<dbReference type="RefSeq" id="WP_283717106.1">
    <property type="nucleotide sequence ID" value="NZ_JASJND010000007.1"/>
</dbReference>
<accession>A0ABT6ZH09</accession>
<keyword evidence="1" id="KW-0472">Membrane</keyword>
<keyword evidence="1" id="KW-1133">Transmembrane helix</keyword>
<keyword evidence="1" id="KW-0812">Transmembrane</keyword>